<protein>
    <recommendedName>
        <fullName evidence="4">Secreted protein</fullName>
    </recommendedName>
</protein>
<feature type="chain" id="PRO_5004784620" description="Secreted protein" evidence="2">
    <location>
        <begin position="30"/>
        <end position="147"/>
    </location>
</feature>
<feature type="signal peptide" evidence="2">
    <location>
        <begin position="1"/>
        <end position="29"/>
    </location>
</feature>
<proteinExistence type="predicted"/>
<gene>
    <name evidence="3" type="ORF">pFRL6_299</name>
</gene>
<dbReference type="AlphaFoldDB" id="V9ZAD2"/>
<name>V9ZAD2_9ACTN</name>
<keyword evidence="3" id="KW-0614">Plasmid</keyword>
<reference evidence="3" key="1">
    <citation type="submission" date="2013-09" db="EMBL/GenBank/DDBJ databases">
        <title>Complete nucleotide sequence of Streptomyces linear plasmid pFRL6.</title>
        <authorList>
            <person name="Chen Z."/>
            <person name="Fang P."/>
            <person name="Qin Z."/>
        </authorList>
    </citation>
    <scope>NUCLEOTIDE SEQUENCE</scope>
    <source>
        <plasmid evidence="3">pFRL6</plasmid>
    </source>
</reference>
<dbReference type="RefSeq" id="WP_024127622.1">
    <property type="nucleotide sequence ID" value="NC_023286.1"/>
</dbReference>
<evidence type="ECO:0008006" key="4">
    <source>
        <dbReference type="Google" id="ProtNLM"/>
    </source>
</evidence>
<feature type="compositionally biased region" description="Basic and acidic residues" evidence="1">
    <location>
        <begin position="41"/>
        <end position="55"/>
    </location>
</feature>
<organism evidence="3">
    <name type="scientific">Streptomyces sp. F12</name>
    <dbReference type="NCBI Taxonomy" id="1436084"/>
    <lineage>
        <taxon>Bacteria</taxon>
        <taxon>Bacillati</taxon>
        <taxon>Actinomycetota</taxon>
        <taxon>Actinomycetes</taxon>
        <taxon>Kitasatosporales</taxon>
        <taxon>Streptomycetaceae</taxon>
        <taxon>Streptomyces</taxon>
    </lineage>
</organism>
<feature type="region of interest" description="Disordered" evidence="1">
    <location>
        <begin position="26"/>
        <end position="55"/>
    </location>
</feature>
<feature type="compositionally biased region" description="Polar residues" evidence="1">
    <location>
        <begin position="29"/>
        <end position="40"/>
    </location>
</feature>
<keyword evidence="2" id="KW-0732">Signal</keyword>
<evidence type="ECO:0000313" key="3">
    <source>
        <dbReference type="EMBL" id="AHE40386.1"/>
    </source>
</evidence>
<evidence type="ECO:0000256" key="1">
    <source>
        <dbReference type="SAM" id="MobiDB-lite"/>
    </source>
</evidence>
<evidence type="ECO:0000256" key="2">
    <source>
        <dbReference type="SAM" id="SignalP"/>
    </source>
</evidence>
<accession>V9ZAD2</accession>
<geneLocation type="plasmid" evidence="3">
    <name>pFRL6</name>
</geneLocation>
<sequence length="147" mass="15163">MKCSAGIAAAAATVGAIGMLASTAVPAQASPTNPQPTRSYTEQRRDPVTGKLETAKVTEYEDVTVTPAASVTVAPAPGTGGLYLRNADGSIKGLMGEGDQAQFLDCHPSNNRYVLVRQITHGHGGWGAYEGYVTAAATMAPSQLPCR</sequence>
<dbReference type="EMBL" id="KF602051">
    <property type="protein sequence ID" value="AHE40386.1"/>
    <property type="molecule type" value="Genomic_DNA"/>
</dbReference>